<dbReference type="InterPro" id="IPR017850">
    <property type="entry name" value="Alkaline_phosphatase_core_sf"/>
</dbReference>
<dbReference type="GO" id="GO:0016787">
    <property type="term" value="F:hydrolase activity"/>
    <property type="evidence" value="ECO:0007669"/>
    <property type="project" value="UniProtKB-KW"/>
</dbReference>
<name>A0A7W2FEB9_9BURK</name>
<feature type="transmembrane region" description="Helical" evidence="1">
    <location>
        <begin position="164"/>
        <end position="183"/>
    </location>
</feature>
<dbReference type="EMBL" id="JACEZU010000014">
    <property type="protein sequence ID" value="MBA5690074.1"/>
    <property type="molecule type" value="Genomic_DNA"/>
</dbReference>
<evidence type="ECO:0000259" key="2">
    <source>
        <dbReference type="Pfam" id="PF00884"/>
    </source>
</evidence>
<dbReference type="GO" id="GO:0016740">
    <property type="term" value="F:transferase activity"/>
    <property type="evidence" value="ECO:0007669"/>
    <property type="project" value="UniProtKB-KW"/>
</dbReference>
<feature type="transmembrane region" description="Helical" evidence="1">
    <location>
        <begin position="131"/>
        <end position="152"/>
    </location>
</feature>
<evidence type="ECO:0000313" key="4">
    <source>
        <dbReference type="Proteomes" id="UP000573499"/>
    </source>
</evidence>
<dbReference type="Proteomes" id="UP000573499">
    <property type="component" value="Unassembled WGS sequence"/>
</dbReference>
<dbReference type="AlphaFoldDB" id="A0A7W2FEB9"/>
<keyword evidence="4" id="KW-1185">Reference proteome</keyword>
<dbReference type="Gene3D" id="3.40.720.10">
    <property type="entry name" value="Alkaline Phosphatase, subunit A"/>
    <property type="match status" value="1"/>
</dbReference>
<keyword evidence="1" id="KW-0812">Transmembrane</keyword>
<gene>
    <name evidence="3" type="ORF">H3H39_23790</name>
</gene>
<dbReference type="InterPro" id="IPR000917">
    <property type="entry name" value="Sulfatase_N"/>
</dbReference>
<feature type="transmembrane region" description="Helical" evidence="1">
    <location>
        <begin position="54"/>
        <end position="71"/>
    </location>
</feature>
<sequence length="536" mass="59479">MSKRPWPFGQLSNLSAGQRLALSALCALAAIAMINYLQINAITMFMSTHAYRSSLLRVALLGITAGIIYLACLTMRRLVFVTFLSLVLTSYLTNVTFKLITGTSLTTETFEWLASESAFLFAAIVEFRASFLRGALMALLVLGLLLAARWFGRPVLRARASANLWRRAEISVPVMFGLSIVALSRFGPNPMPWESNLPIYVNDYLNRSIPSPGAVTERQVNAGAMKVVMIVDESVRPDVFRDAFGADMRRHGATELPAARTTVPCSSGSNALIRWGANPRVQGDIKADPRANPGLFGYARAAGYRTHLFDAQTSGPPQNFMSLGERNLVDDYAAIDAGHESDRELAKRLNAELRAPGRSFMYVVKRGAHFPYESNYPASEATAKFDRHQRYREAVTYANRAFFDTMLADIDLHQVFVIYTSDHGQQFDPAKSSHCNAEPSLQELEVPLWLIGDSTYARQISGSAQGQIPPGQGYSSLQLFPTLVIAMGYDAHVIEQRYYYSLAQRVSEHWLLPHPFLPFPSPKSGPLRFQDYSPAL</sequence>
<dbReference type="Pfam" id="PF00884">
    <property type="entry name" value="Sulfatase"/>
    <property type="match status" value="1"/>
</dbReference>
<keyword evidence="1" id="KW-0472">Membrane</keyword>
<comment type="caution">
    <text evidence="3">The sequence shown here is derived from an EMBL/GenBank/DDBJ whole genome shotgun (WGS) entry which is preliminary data.</text>
</comment>
<evidence type="ECO:0000256" key="1">
    <source>
        <dbReference type="SAM" id="Phobius"/>
    </source>
</evidence>
<feature type="domain" description="Sulfatase N-terminal" evidence="2">
    <location>
        <begin position="286"/>
        <end position="489"/>
    </location>
</feature>
<feature type="transmembrane region" description="Helical" evidence="1">
    <location>
        <begin position="77"/>
        <end position="97"/>
    </location>
</feature>
<feature type="transmembrane region" description="Helical" evidence="1">
    <location>
        <begin position="20"/>
        <end position="42"/>
    </location>
</feature>
<keyword evidence="1" id="KW-1133">Transmembrane helix</keyword>
<dbReference type="RefSeq" id="WP_182156866.1">
    <property type="nucleotide sequence ID" value="NZ_JACEZU010000014.1"/>
</dbReference>
<keyword evidence="3" id="KW-0378">Hydrolase</keyword>
<keyword evidence="3" id="KW-0808">Transferase</keyword>
<proteinExistence type="predicted"/>
<organism evidence="3 4">
    <name type="scientific">Rugamonas apoptosis</name>
    <dbReference type="NCBI Taxonomy" id="2758570"/>
    <lineage>
        <taxon>Bacteria</taxon>
        <taxon>Pseudomonadati</taxon>
        <taxon>Pseudomonadota</taxon>
        <taxon>Betaproteobacteria</taxon>
        <taxon>Burkholderiales</taxon>
        <taxon>Oxalobacteraceae</taxon>
        <taxon>Telluria group</taxon>
        <taxon>Rugamonas</taxon>
    </lineage>
</organism>
<protein>
    <submittedName>
        <fullName evidence="3">Sulfatase-like hydrolase/transferase</fullName>
    </submittedName>
</protein>
<dbReference type="SUPFAM" id="SSF53649">
    <property type="entry name" value="Alkaline phosphatase-like"/>
    <property type="match status" value="1"/>
</dbReference>
<evidence type="ECO:0000313" key="3">
    <source>
        <dbReference type="EMBL" id="MBA5690074.1"/>
    </source>
</evidence>
<reference evidence="3 4" key="1">
    <citation type="submission" date="2020-07" db="EMBL/GenBank/DDBJ databases">
        <title>Novel species isolated from subtropical streams in China.</title>
        <authorList>
            <person name="Lu H."/>
        </authorList>
    </citation>
    <scope>NUCLEOTIDE SEQUENCE [LARGE SCALE GENOMIC DNA]</scope>
    <source>
        <strain evidence="3 4">LX47W</strain>
    </source>
</reference>
<accession>A0A7W2FEB9</accession>